<feature type="domain" description="CTCK" evidence="4">
    <location>
        <begin position="583"/>
        <end position="679"/>
    </location>
</feature>
<name>A0A7R9CSR6_TIMPO</name>
<dbReference type="PROSITE" id="PS01185">
    <property type="entry name" value="CTCK_1"/>
    <property type="match status" value="1"/>
</dbReference>
<gene>
    <name evidence="5" type="ORF">TPSB3V08_LOCUS2818</name>
</gene>
<feature type="disulfide bond" evidence="2">
    <location>
        <begin position="623"/>
        <end position="675"/>
    </location>
</feature>
<reference evidence="5" key="1">
    <citation type="submission" date="2020-11" db="EMBL/GenBank/DDBJ databases">
        <authorList>
            <person name="Tran Van P."/>
        </authorList>
    </citation>
    <scope>NUCLEOTIDE SEQUENCE</scope>
</reference>
<dbReference type="PROSITE" id="PS01225">
    <property type="entry name" value="CTCK_2"/>
    <property type="match status" value="1"/>
</dbReference>
<evidence type="ECO:0000256" key="3">
    <source>
        <dbReference type="SAM" id="MobiDB-lite"/>
    </source>
</evidence>
<feature type="region of interest" description="Disordered" evidence="3">
    <location>
        <begin position="681"/>
        <end position="712"/>
    </location>
</feature>
<dbReference type="AlphaFoldDB" id="A0A7R9CSR6"/>
<dbReference type="EMBL" id="OD001170">
    <property type="protein sequence ID" value="CAD7400885.1"/>
    <property type="molecule type" value="Genomic_DNA"/>
</dbReference>
<dbReference type="InterPro" id="IPR006207">
    <property type="entry name" value="Cys_knot_C"/>
</dbReference>
<accession>A0A7R9CSR6</accession>
<evidence type="ECO:0000256" key="2">
    <source>
        <dbReference type="PROSITE-ProRule" id="PRU00039"/>
    </source>
</evidence>
<evidence type="ECO:0000313" key="5">
    <source>
        <dbReference type="EMBL" id="CAD7400885.1"/>
    </source>
</evidence>
<proteinExistence type="predicted"/>
<keyword evidence="1 2" id="KW-1015">Disulfide bond</keyword>
<comment type="caution">
    <text evidence="2">Lacks conserved residue(s) required for the propagation of feature annotation.</text>
</comment>
<feature type="disulfide bond" evidence="2">
    <location>
        <begin position="619"/>
        <end position="673"/>
    </location>
</feature>
<protein>
    <recommendedName>
        <fullName evidence="4">CTCK domain-containing protein</fullName>
    </recommendedName>
</protein>
<organism evidence="5">
    <name type="scientific">Timema poppense</name>
    <name type="common">Walking stick</name>
    <dbReference type="NCBI Taxonomy" id="170557"/>
    <lineage>
        <taxon>Eukaryota</taxon>
        <taxon>Metazoa</taxon>
        <taxon>Ecdysozoa</taxon>
        <taxon>Arthropoda</taxon>
        <taxon>Hexapoda</taxon>
        <taxon>Insecta</taxon>
        <taxon>Pterygota</taxon>
        <taxon>Neoptera</taxon>
        <taxon>Polyneoptera</taxon>
        <taxon>Phasmatodea</taxon>
        <taxon>Timematodea</taxon>
        <taxon>Timematoidea</taxon>
        <taxon>Timematidae</taxon>
        <taxon>Timema</taxon>
    </lineage>
</organism>
<evidence type="ECO:0000259" key="4">
    <source>
        <dbReference type="PROSITE" id="PS01225"/>
    </source>
</evidence>
<sequence length="712" mass="78616">MGAEYSGELVTDGLENMGCGVVQAVDSVAMCKPTAECYKILNAIPEFDGEEFMGDEGQLVPGMVSVVDDSGCCPVSVRICNTTLCPQPSHCPQFYKLTELPPAKGKCCPTFTCEPPQDVCLYEFEFTADVNGGEKKRNTTDKFTVTKQCSCSGDSPGSYRAVCAITTCPKLLQEADSVHYVLQHVPVYDQCCPDIKRVACKEGEVVHQAGSQWSSPSGDRCETVTCVETPDGSVQKSLITKSCGTDCKPGFKYENSPPDSPECCGRCKQVACIDNDKLRPQGSIWQSKDHCRKYQCLVEDDMFQVEVTEEVCLEIPEDILQDYEMTEVVVEGQCCTKKKKTKCKEGEKIYEIGENWISPSNRCKNITCVSSGEGGEALKRERTRSCREECLKVGSLALATTLIYRKGWEYVPSPPTSQECCGKCVQRACVADDGTLHKPGDTWQGNCTKSSCDIRGEQVSIASKYCSLISNILSKDLGTNSQTVSCELSVIIKEAMGLLYLPFTMQLLYCIAEDIGLATGTFRQQMNDHRFDTNHNEPDKPVFQITTTVETCSDVKDCPKDSLYQEGCCWKCLRPTGTPFMNCRPELLPETKTVNLVKHEEATHGKCTNLWPIQNFTECDGTCRSSTYYDPVTSNHESDCQCCQAVKFNRLKVKLTCEDGHVLEREISVPASCQCDGCVNSPKKPAKHPGNNGETPNPPIEEELPFIKDADQ</sequence>
<dbReference type="SMART" id="SM00041">
    <property type="entry name" value="CT"/>
    <property type="match status" value="1"/>
</dbReference>
<evidence type="ECO:0000256" key="1">
    <source>
        <dbReference type="ARBA" id="ARBA00023157"/>
    </source>
</evidence>